<evidence type="ECO:0000313" key="5">
    <source>
        <dbReference type="Proteomes" id="UP000054524"/>
    </source>
</evidence>
<name>A0A086J4E0_NEMA1</name>
<dbReference type="HOGENOM" id="CLU_315474_0_0_1"/>
<sequence>MKRNIFAYSTYTLILVLVVNHALSTVLPYGNPLSVAGENYNASINHLETQKNLSGLLASEQIEQISRIVQKAFSTVENKYKIGEDHTKAARKKRIARSVPSSNIAPMKYTKDIDDLVMGIKQRAPRDEIQQDEYNRAMYRILEEMEREIKMKGESIQNMHKTVLNEKNQRRSPPRAENLKWDELIKNELGTGSFDYLSSMLSIENRDNPIPQAIAHSWQQLCTHKDLNTLSSELNLFNRLSVHSTNAKIDKILRVIQMMSKKIKLRAVNNKSMQDIASEYTKFKDQLSSRVHDFESKMSAQLHSACYDVVKEHIIGSREIIEDFDRTLTNQYNTALVNFRNIINSELQILLNAQQSYAIKGEINRLLDTVVLYYQLHENMLKSDSDRVKYLKYMFEREMGISGSGRSPYHRLEENSIPLLINLVNTLSSSFTSVIKEEADSVSQINAHAIKPGNSANQPELQHPVRVLPPARELPSPAPITTTTAKPTTTTPQPTLSPVDKMINDIRGEFWRILHTTGEDRNSTQQILAKAAEDFGKDWKPESPENHHGREVTCLEDALGLHKNATAQEIYDGLLAWESQESKKTSNSSKVKEDLIEEIARINKSLAAVKDSVDQANKILADETKEFNALAATQSTLIADKNGIVKKLDTLVAEHNTTMANLEVLTQKVADQEVCLTTTLADKMDILEKLREIKEKKQKSEDALKRIENAKRVVAGTTELLDFLQKYKYSECADATASKCSSSKEESLRLLLNKAGLPMEMDVSKLISKLREISEKRQINIDTVQSALNTLDGEKALNLEQSNNLAERVSRMGTLMANSQNIKKDLSEQLESLISAIHEEKEEQSEDISNFSKILDRIENRIKQMHRDAFGVEEKQDASLETNPTTRITDLKKKYNETINKIDDLQNSYTKIMSNLDSCRNPDPEP</sequence>
<feature type="coiled-coil region" evidence="1">
    <location>
        <begin position="592"/>
        <end position="626"/>
    </location>
</feature>
<keyword evidence="5" id="KW-1185">Reference proteome</keyword>
<feature type="coiled-coil region" evidence="1">
    <location>
        <begin position="683"/>
        <end position="713"/>
    </location>
</feature>
<protein>
    <submittedName>
        <fullName evidence="4">Uncharacterized protein</fullName>
    </submittedName>
</protein>
<feature type="signal peptide" evidence="3">
    <location>
        <begin position="1"/>
        <end position="28"/>
    </location>
</feature>
<keyword evidence="3" id="KW-0732">Signal</keyword>
<dbReference type="GeneID" id="77675052"/>
<evidence type="ECO:0000256" key="1">
    <source>
        <dbReference type="SAM" id="Coils"/>
    </source>
</evidence>
<dbReference type="EMBL" id="AKIJ01000001">
    <property type="protein sequence ID" value="KFG27008.1"/>
    <property type="molecule type" value="Genomic_DNA"/>
</dbReference>
<keyword evidence="1" id="KW-0175">Coiled coil</keyword>
<feature type="compositionally biased region" description="Low complexity" evidence="2">
    <location>
        <begin position="479"/>
        <end position="498"/>
    </location>
</feature>
<accession>A0A086J4E0</accession>
<dbReference type="Proteomes" id="UP000054524">
    <property type="component" value="Unassembled WGS sequence"/>
</dbReference>
<proteinExistence type="predicted"/>
<comment type="caution">
    <text evidence="4">The sequence shown here is derived from an EMBL/GenBank/DDBJ whole genome shotgun (WGS) entry which is preliminary data.</text>
</comment>
<gene>
    <name evidence="4" type="ORF">NESG_00079</name>
</gene>
<dbReference type="AlphaFoldDB" id="A0A086J4E0"/>
<feature type="region of interest" description="Disordered" evidence="2">
    <location>
        <begin position="470"/>
        <end position="500"/>
    </location>
</feature>
<evidence type="ECO:0000256" key="2">
    <source>
        <dbReference type="SAM" id="MobiDB-lite"/>
    </source>
</evidence>
<evidence type="ECO:0000313" key="4">
    <source>
        <dbReference type="EMBL" id="KFG27008.1"/>
    </source>
</evidence>
<feature type="chain" id="PRO_5001807878" evidence="3">
    <location>
        <begin position="29"/>
        <end position="926"/>
    </location>
</feature>
<feature type="coiled-coil region" evidence="1">
    <location>
        <begin position="816"/>
        <end position="908"/>
    </location>
</feature>
<organism evidence="4 5">
    <name type="scientific">Nematocida ausubeli (strain ATCC PRA-371 / ERTm2)</name>
    <name type="common">Nematode killer fungus</name>
    <dbReference type="NCBI Taxonomy" id="1913371"/>
    <lineage>
        <taxon>Eukaryota</taxon>
        <taxon>Fungi</taxon>
        <taxon>Fungi incertae sedis</taxon>
        <taxon>Microsporidia</taxon>
        <taxon>Nematocida</taxon>
    </lineage>
</organism>
<reference evidence="4 5" key="1">
    <citation type="journal article" date="2014" name="Genome Announc.">
        <title>Genome Sequence of the Microsporidian Species Nematocida sp1 Strain ERTm6 (ATCC PRA-372).</title>
        <authorList>
            <person name="Bakowski M.A."/>
            <person name="Priest M."/>
            <person name="Young S."/>
            <person name="Cuomo C.A."/>
            <person name="Troemel E.R."/>
        </authorList>
    </citation>
    <scope>NUCLEOTIDE SEQUENCE [LARGE SCALE GENOMIC DNA]</scope>
    <source>
        <strain evidence="4 5">ERTm6</strain>
    </source>
</reference>
<dbReference type="RefSeq" id="XP_052905563.1">
    <property type="nucleotide sequence ID" value="XM_053047738.1"/>
</dbReference>
<evidence type="ECO:0000256" key="3">
    <source>
        <dbReference type="SAM" id="SignalP"/>
    </source>
</evidence>